<gene>
    <name evidence="2" type="ORF">DEO72_LG9g2612</name>
</gene>
<feature type="compositionally biased region" description="Polar residues" evidence="1">
    <location>
        <begin position="206"/>
        <end position="219"/>
    </location>
</feature>
<protein>
    <submittedName>
        <fullName evidence="2">Uncharacterized protein</fullName>
    </submittedName>
</protein>
<dbReference type="AlphaFoldDB" id="A0A4D6N3S1"/>
<feature type="region of interest" description="Disordered" evidence="1">
    <location>
        <begin position="206"/>
        <end position="227"/>
    </location>
</feature>
<organism evidence="2 3">
    <name type="scientific">Vigna unguiculata</name>
    <name type="common">Cowpea</name>
    <dbReference type="NCBI Taxonomy" id="3917"/>
    <lineage>
        <taxon>Eukaryota</taxon>
        <taxon>Viridiplantae</taxon>
        <taxon>Streptophyta</taxon>
        <taxon>Embryophyta</taxon>
        <taxon>Tracheophyta</taxon>
        <taxon>Spermatophyta</taxon>
        <taxon>Magnoliopsida</taxon>
        <taxon>eudicotyledons</taxon>
        <taxon>Gunneridae</taxon>
        <taxon>Pentapetalae</taxon>
        <taxon>rosids</taxon>
        <taxon>fabids</taxon>
        <taxon>Fabales</taxon>
        <taxon>Fabaceae</taxon>
        <taxon>Papilionoideae</taxon>
        <taxon>50 kb inversion clade</taxon>
        <taxon>NPAAA clade</taxon>
        <taxon>indigoferoid/millettioid clade</taxon>
        <taxon>Phaseoleae</taxon>
        <taxon>Vigna</taxon>
    </lineage>
</organism>
<proteinExistence type="predicted"/>
<feature type="compositionally biased region" description="Polar residues" evidence="1">
    <location>
        <begin position="52"/>
        <end position="65"/>
    </location>
</feature>
<keyword evidence="3" id="KW-1185">Reference proteome</keyword>
<evidence type="ECO:0000256" key="1">
    <source>
        <dbReference type="SAM" id="MobiDB-lite"/>
    </source>
</evidence>
<evidence type="ECO:0000313" key="3">
    <source>
        <dbReference type="Proteomes" id="UP000501690"/>
    </source>
</evidence>
<sequence length="287" mass="32156">MVMQETNVFVNNRVFQAPLEPPMVMQEAQISVNNRFFHAQPEQPRVMIPPSRATNAASRSLQGSPYAQPEQPANTDVVEVAQILMEAMHSKEPEVSPNDGTQPYINQLDTPIDAEDFNQDVINDPAVRAVYAPILVNPRREMIPNLLQPIFSRLMVMQETNVFVNNRVFQAPLEPPMVMQEAQISVNNRFFHAQPEQPRVMIPPSRATNAASRSLQGSPYAQPEQPANTDVVEVAQILMEAMHSKEPEVSPNDGTQPYINQLDTPIDAEDFNQDVINGEAPDLNLRL</sequence>
<dbReference type="Proteomes" id="UP000501690">
    <property type="component" value="Linkage Group LG9"/>
</dbReference>
<name>A0A4D6N3S1_VIGUN</name>
<evidence type="ECO:0000313" key="2">
    <source>
        <dbReference type="EMBL" id="QCE07592.1"/>
    </source>
</evidence>
<dbReference type="EMBL" id="CP039353">
    <property type="protein sequence ID" value="QCE07592.1"/>
    <property type="molecule type" value="Genomic_DNA"/>
</dbReference>
<reference evidence="2 3" key="1">
    <citation type="submission" date="2019-04" db="EMBL/GenBank/DDBJ databases">
        <title>An improved genome assembly and genetic linkage map for asparagus bean, Vigna unguiculata ssp. sesquipedialis.</title>
        <authorList>
            <person name="Xia Q."/>
            <person name="Zhang R."/>
            <person name="Dong Y."/>
        </authorList>
    </citation>
    <scope>NUCLEOTIDE SEQUENCE [LARGE SCALE GENOMIC DNA]</scope>
    <source>
        <tissue evidence="2">Leaf</tissue>
    </source>
</reference>
<feature type="region of interest" description="Disordered" evidence="1">
    <location>
        <begin position="52"/>
        <end position="73"/>
    </location>
</feature>
<accession>A0A4D6N3S1</accession>